<gene>
    <name evidence="2" type="ORF">Taro_007659</name>
</gene>
<evidence type="ECO:0000256" key="1">
    <source>
        <dbReference type="SAM" id="MobiDB-lite"/>
    </source>
</evidence>
<organism evidence="2 3">
    <name type="scientific">Colocasia esculenta</name>
    <name type="common">Wild taro</name>
    <name type="synonym">Arum esculentum</name>
    <dbReference type="NCBI Taxonomy" id="4460"/>
    <lineage>
        <taxon>Eukaryota</taxon>
        <taxon>Viridiplantae</taxon>
        <taxon>Streptophyta</taxon>
        <taxon>Embryophyta</taxon>
        <taxon>Tracheophyta</taxon>
        <taxon>Spermatophyta</taxon>
        <taxon>Magnoliopsida</taxon>
        <taxon>Liliopsida</taxon>
        <taxon>Araceae</taxon>
        <taxon>Aroideae</taxon>
        <taxon>Colocasieae</taxon>
        <taxon>Colocasia</taxon>
    </lineage>
</organism>
<dbReference type="AlphaFoldDB" id="A0A843TUS6"/>
<accession>A0A843TUS6</accession>
<evidence type="ECO:0000313" key="3">
    <source>
        <dbReference type="Proteomes" id="UP000652761"/>
    </source>
</evidence>
<feature type="region of interest" description="Disordered" evidence="1">
    <location>
        <begin position="1"/>
        <end position="40"/>
    </location>
</feature>
<protein>
    <submittedName>
        <fullName evidence="2">Uncharacterized protein</fullName>
    </submittedName>
</protein>
<name>A0A843TUS6_COLES</name>
<sequence length="378" mass="41787">MPNTSGDPGPGSLDRTCNSNTRVRVSRSDDTDLDGTTQNLPQFPGSRRTLREFPRELHHVTTFPRTIRRCHAFHDPPSTLQYLLEALGTLGQQAGARGIENRVENLPSGEPITCRILRRQHRLPLTKSQRQGIWPSTSWLRSLATSDVDAKLASTPMPPRATATLNVHILSRQVHAVNIHLPGRQPVNGHPWPPTLTELQQVLFHFRTNPALYLLKPHIHTIHSTQPTHIGLTTAVHRRAPTPPTIAMILGLRVTPHEGGPLHALGDYLQAHHGPSWSVKTARLWSSSHVSSGSARGFRTCLGCQAPKGPKGSLWTPHSLFEQDGVYRANHKPPAQTFCGLSLSSASETGHRAAWPKPEQAPTWRPFAYGLERHAPYG</sequence>
<keyword evidence="3" id="KW-1185">Reference proteome</keyword>
<reference evidence="2" key="1">
    <citation type="submission" date="2017-07" db="EMBL/GenBank/DDBJ databases">
        <title>Taro Niue Genome Assembly and Annotation.</title>
        <authorList>
            <person name="Atibalentja N."/>
            <person name="Keating K."/>
            <person name="Fields C.J."/>
        </authorList>
    </citation>
    <scope>NUCLEOTIDE SEQUENCE</scope>
    <source>
        <strain evidence="2">Niue_2</strain>
        <tissue evidence="2">Leaf</tissue>
    </source>
</reference>
<dbReference type="Proteomes" id="UP000652761">
    <property type="component" value="Unassembled WGS sequence"/>
</dbReference>
<comment type="caution">
    <text evidence="2">The sequence shown here is derived from an EMBL/GenBank/DDBJ whole genome shotgun (WGS) entry which is preliminary data.</text>
</comment>
<proteinExistence type="predicted"/>
<dbReference type="EMBL" id="NMUH01000243">
    <property type="protein sequence ID" value="MQL75278.1"/>
    <property type="molecule type" value="Genomic_DNA"/>
</dbReference>
<evidence type="ECO:0000313" key="2">
    <source>
        <dbReference type="EMBL" id="MQL75278.1"/>
    </source>
</evidence>